<keyword evidence="4" id="KW-1185">Reference proteome</keyword>
<evidence type="ECO:0008006" key="5">
    <source>
        <dbReference type="Google" id="ProtNLM"/>
    </source>
</evidence>
<dbReference type="InterPro" id="IPR052928">
    <property type="entry name" value="Desiccation-related_membrane"/>
</dbReference>
<gene>
    <name evidence="3" type="ORF">CGC53_02005</name>
</gene>
<dbReference type="RefSeq" id="WP_095913113.1">
    <property type="nucleotide sequence ID" value="NZ_CAJPPO010000007.1"/>
</dbReference>
<keyword evidence="2" id="KW-0812">Transmembrane</keyword>
<keyword evidence="2" id="KW-0472">Membrane</keyword>
<dbReference type="PANTHER" id="PTHR35792">
    <property type="entry name" value="GENERAL STRESS PROTEIN"/>
    <property type="match status" value="1"/>
</dbReference>
<proteinExistence type="predicted"/>
<dbReference type="Proteomes" id="UP000217276">
    <property type="component" value="Chromosome"/>
</dbReference>
<feature type="coiled-coil region" evidence="1">
    <location>
        <begin position="38"/>
        <end position="80"/>
    </location>
</feature>
<evidence type="ECO:0000256" key="1">
    <source>
        <dbReference type="SAM" id="Coils"/>
    </source>
</evidence>
<name>A0A250FB07_9FLAO</name>
<evidence type="ECO:0000256" key="2">
    <source>
        <dbReference type="SAM" id="Phobius"/>
    </source>
</evidence>
<dbReference type="SUPFAM" id="SSF58113">
    <property type="entry name" value="Apolipoprotein A-I"/>
    <property type="match status" value="1"/>
</dbReference>
<dbReference type="InterPro" id="IPR024623">
    <property type="entry name" value="YtxH"/>
</dbReference>
<keyword evidence="2" id="KW-1133">Transmembrane helix</keyword>
<sequence length="108" mass="11795">MAKTGNVLLGLAAGLAVGVAVGVLFAPDKGEETRRKIKDGVSDKADKLKRKLEKLTQEVREKTGEVKENLEEKVENLLSKSSYKADDVITFLEKKLAALKEANAKLQK</sequence>
<accession>A0A250FB07</accession>
<keyword evidence="1" id="KW-0175">Coiled coil</keyword>
<evidence type="ECO:0000313" key="3">
    <source>
        <dbReference type="EMBL" id="ATA81207.1"/>
    </source>
</evidence>
<dbReference type="KEGG" id="clk:CGC53_02005"/>
<protein>
    <recommendedName>
        <fullName evidence="5">Gas vesicle protein</fullName>
    </recommendedName>
</protein>
<dbReference type="PANTHER" id="PTHR35792:SF2">
    <property type="entry name" value="GENERAL STRESS PROTEIN"/>
    <property type="match status" value="1"/>
</dbReference>
<dbReference type="Pfam" id="PF12732">
    <property type="entry name" value="YtxH"/>
    <property type="match status" value="1"/>
</dbReference>
<feature type="transmembrane region" description="Helical" evidence="2">
    <location>
        <begin position="6"/>
        <end position="26"/>
    </location>
</feature>
<dbReference type="Gene3D" id="1.20.120.20">
    <property type="entry name" value="Apolipoprotein"/>
    <property type="match status" value="1"/>
</dbReference>
<reference evidence="4" key="1">
    <citation type="submission" date="2017-06" db="EMBL/GenBank/DDBJ databases">
        <title>Capnocytophaga spp. assemblies.</title>
        <authorList>
            <person name="Gulvik C.A."/>
        </authorList>
    </citation>
    <scope>NUCLEOTIDE SEQUENCE [LARGE SCALE GENOMIC DNA]</scope>
    <source>
        <strain evidence="4">H6253</strain>
    </source>
</reference>
<organism evidence="3 4">
    <name type="scientific">Capnocytophaga leadbetteri</name>
    <dbReference type="NCBI Taxonomy" id="327575"/>
    <lineage>
        <taxon>Bacteria</taxon>
        <taxon>Pseudomonadati</taxon>
        <taxon>Bacteroidota</taxon>
        <taxon>Flavobacteriia</taxon>
        <taxon>Flavobacteriales</taxon>
        <taxon>Flavobacteriaceae</taxon>
        <taxon>Capnocytophaga</taxon>
    </lineage>
</organism>
<dbReference type="EMBL" id="CP022384">
    <property type="protein sequence ID" value="ATA81207.1"/>
    <property type="molecule type" value="Genomic_DNA"/>
</dbReference>
<dbReference type="AlphaFoldDB" id="A0A250FB07"/>
<evidence type="ECO:0000313" key="4">
    <source>
        <dbReference type="Proteomes" id="UP000217276"/>
    </source>
</evidence>